<keyword evidence="6 7" id="KW-0472">Membrane</keyword>
<evidence type="ECO:0000256" key="6">
    <source>
        <dbReference type="ARBA" id="ARBA00023136"/>
    </source>
</evidence>
<dbReference type="OrthoDB" id="28257at2759"/>
<reference evidence="8" key="1">
    <citation type="submission" date="2021-04" db="EMBL/GenBank/DDBJ databases">
        <authorList>
            <consortium name="Molecular Ecology Group"/>
        </authorList>
    </citation>
    <scope>NUCLEOTIDE SEQUENCE</scope>
</reference>
<evidence type="ECO:0000256" key="7">
    <source>
        <dbReference type="SAM" id="Phobius"/>
    </source>
</evidence>
<comment type="subcellular location">
    <subcellularLocation>
        <location evidence="1">Membrane</location>
        <topology evidence="1">Multi-pass membrane protein</topology>
    </subcellularLocation>
</comment>
<keyword evidence="5 7" id="KW-1133">Transmembrane helix</keyword>
<protein>
    <recommendedName>
        <fullName evidence="3">Protein TEX261</fullName>
    </recommendedName>
</protein>
<evidence type="ECO:0000256" key="5">
    <source>
        <dbReference type="ARBA" id="ARBA00022989"/>
    </source>
</evidence>
<evidence type="ECO:0000256" key="3">
    <source>
        <dbReference type="ARBA" id="ARBA00017877"/>
    </source>
</evidence>
<dbReference type="GO" id="GO:0030134">
    <property type="term" value="C:COPII-coated ER to Golgi transport vesicle"/>
    <property type="evidence" value="ECO:0007669"/>
    <property type="project" value="TreeGrafter"/>
</dbReference>
<dbReference type="GO" id="GO:0000139">
    <property type="term" value="C:Golgi membrane"/>
    <property type="evidence" value="ECO:0007669"/>
    <property type="project" value="TreeGrafter"/>
</dbReference>
<dbReference type="EMBL" id="CAJHNH020007846">
    <property type="protein sequence ID" value="CAG5135033.1"/>
    <property type="molecule type" value="Genomic_DNA"/>
</dbReference>
<feature type="transmembrane region" description="Helical" evidence="7">
    <location>
        <begin position="127"/>
        <end position="146"/>
    </location>
</feature>
<evidence type="ECO:0000313" key="9">
    <source>
        <dbReference type="Proteomes" id="UP000678393"/>
    </source>
</evidence>
<dbReference type="AlphaFoldDB" id="A0A8S3ZZQ3"/>
<evidence type="ECO:0000256" key="2">
    <source>
        <dbReference type="ARBA" id="ARBA00008096"/>
    </source>
</evidence>
<dbReference type="PANTHER" id="PTHR13144:SF0">
    <property type="entry name" value="PROTEIN TEX261"/>
    <property type="match status" value="1"/>
</dbReference>
<dbReference type="Proteomes" id="UP000678393">
    <property type="component" value="Unassembled WGS sequence"/>
</dbReference>
<dbReference type="PANTHER" id="PTHR13144">
    <property type="entry name" value="TEX261 PROTEIN"/>
    <property type="match status" value="1"/>
</dbReference>
<name>A0A8S3ZZQ3_9EUPU</name>
<evidence type="ECO:0000256" key="1">
    <source>
        <dbReference type="ARBA" id="ARBA00004141"/>
    </source>
</evidence>
<dbReference type="GO" id="GO:0097020">
    <property type="term" value="F:COPII receptor activity"/>
    <property type="evidence" value="ECO:0007669"/>
    <property type="project" value="InterPro"/>
</dbReference>
<keyword evidence="9" id="KW-1185">Reference proteome</keyword>
<dbReference type="Pfam" id="PF04148">
    <property type="entry name" value="Erv26"/>
    <property type="match status" value="1"/>
</dbReference>
<proteinExistence type="inferred from homology"/>
<comment type="similarity">
    <text evidence="2">Belongs to the SVP26 family.</text>
</comment>
<sequence>MLFLYILSWVALIIQLCIVTLSIAAGLFYLAELVEEYTVMTGKIIKYLIYCTICVYIGMLIFEDFTLTMILGGLASCAAHLFILQHFPYFYLSSPPFVSAVVLLLFNHYVAFSYFSTNWYPFAEVLAYFTLCLWLVPFAFFVSLSANEYVLPTTSGIPGMTETDDSDVVSNYFRKNKKKFGLLSFLKSAQESVLPQRMRKQF</sequence>
<dbReference type="InterPro" id="IPR007277">
    <property type="entry name" value="Svp26/Tex261"/>
</dbReference>
<dbReference type="GO" id="GO:0005789">
    <property type="term" value="C:endoplasmic reticulum membrane"/>
    <property type="evidence" value="ECO:0007669"/>
    <property type="project" value="TreeGrafter"/>
</dbReference>
<accession>A0A8S3ZZQ3</accession>
<dbReference type="GO" id="GO:0006888">
    <property type="term" value="P:endoplasmic reticulum to Golgi vesicle-mediated transport"/>
    <property type="evidence" value="ECO:0007669"/>
    <property type="project" value="InterPro"/>
</dbReference>
<keyword evidence="4 7" id="KW-0812">Transmembrane</keyword>
<evidence type="ECO:0000313" key="8">
    <source>
        <dbReference type="EMBL" id="CAG5135033.1"/>
    </source>
</evidence>
<feature type="transmembrane region" description="Helical" evidence="7">
    <location>
        <begin position="96"/>
        <end position="115"/>
    </location>
</feature>
<comment type="caution">
    <text evidence="8">The sequence shown here is derived from an EMBL/GenBank/DDBJ whole genome shotgun (WGS) entry which is preliminary data.</text>
</comment>
<organism evidence="8 9">
    <name type="scientific">Candidula unifasciata</name>
    <dbReference type="NCBI Taxonomy" id="100452"/>
    <lineage>
        <taxon>Eukaryota</taxon>
        <taxon>Metazoa</taxon>
        <taxon>Spiralia</taxon>
        <taxon>Lophotrochozoa</taxon>
        <taxon>Mollusca</taxon>
        <taxon>Gastropoda</taxon>
        <taxon>Heterobranchia</taxon>
        <taxon>Euthyneura</taxon>
        <taxon>Panpulmonata</taxon>
        <taxon>Eupulmonata</taxon>
        <taxon>Stylommatophora</taxon>
        <taxon>Helicina</taxon>
        <taxon>Helicoidea</taxon>
        <taxon>Geomitridae</taxon>
        <taxon>Candidula</taxon>
    </lineage>
</organism>
<feature type="transmembrane region" description="Helical" evidence="7">
    <location>
        <begin position="6"/>
        <end position="32"/>
    </location>
</feature>
<feature type="transmembrane region" description="Helical" evidence="7">
    <location>
        <begin position="44"/>
        <end position="61"/>
    </location>
</feature>
<evidence type="ECO:0000256" key="4">
    <source>
        <dbReference type="ARBA" id="ARBA00022692"/>
    </source>
</evidence>
<feature type="transmembrane region" description="Helical" evidence="7">
    <location>
        <begin position="67"/>
        <end position="84"/>
    </location>
</feature>
<gene>
    <name evidence="8" type="ORF">CUNI_LOCUS20591</name>
</gene>